<reference evidence="1 3" key="1">
    <citation type="journal article" date="2014" name="ISME J.">
        <title>Trehalose/2-sulfotrehalose biosynthesis and glycine-betaine uptake are widely spread mechanisms for osmoadaptation in the Halobacteriales.</title>
        <authorList>
            <person name="Youssef N.H."/>
            <person name="Savage-Ashlock K.N."/>
            <person name="McCully A.L."/>
            <person name="Luedtke B."/>
            <person name="Shaw E.I."/>
            <person name="Hoff W.D."/>
            <person name="Elshahed M.S."/>
        </authorList>
    </citation>
    <scope>NUCLEOTIDE SEQUENCE [LARGE SCALE GENOMIC DNA]</scope>
    <source>
        <strain evidence="1 3">DX253</strain>
    </source>
</reference>
<keyword evidence="4" id="KW-1185">Reference proteome</keyword>
<evidence type="ECO:0000313" key="4">
    <source>
        <dbReference type="Proteomes" id="UP000184203"/>
    </source>
</evidence>
<evidence type="ECO:0000313" key="3">
    <source>
        <dbReference type="Proteomes" id="UP000003751"/>
    </source>
</evidence>
<accession>E7QTU7</accession>
<name>E7QTU7_HALPU</name>
<organism evidence="1 3">
    <name type="scientific">Haladaptatus paucihalophilus DX253</name>
    <dbReference type="NCBI Taxonomy" id="797209"/>
    <lineage>
        <taxon>Archaea</taxon>
        <taxon>Methanobacteriati</taxon>
        <taxon>Methanobacteriota</taxon>
        <taxon>Stenosarchaea group</taxon>
        <taxon>Halobacteria</taxon>
        <taxon>Halobacteriales</taxon>
        <taxon>Haladaptataceae</taxon>
        <taxon>Haladaptatus</taxon>
    </lineage>
</organism>
<proteinExistence type="predicted"/>
<dbReference type="PATRIC" id="fig|797209.4.peg.2186"/>
<dbReference type="Proteomes" id="UP000003751">
    <property type="component" value="Unassembled WGS sequence"/>
</dbReference>
<dbReference type="EMBL" id="AEMG01000009">
    <property type="protein sequence ID" value="EFW92026.1"/>
    <property type="molecule type" value="Genomic_DNA"/>
</dbReference>
<sequence>MTGRGDVGGWSFEGRECTVRKHLLREEFRVTDPDGNTLLTTERKVAEGRATFPFRDSEGDAVFRVDSGQTFDIEGEYTLVKSETDEPELVLSRELDFRRHHWTIDRPDGERIAELSSRRGIAGALNTVVDVFSPFPRTFTVTAPNGEHVGTISGRLSPRTAYDVRIERPGAIPRTTLTAGAVAVAVLESV</sequence>
<gene>
    <name evidence="2" type="ORF">SAMN05444342_2428</name>
    <name evidence="1" type="ORF">ZOD2009_11125</name>
</gene>
<reference evidence="4" key="3">
    <citation type="submission" date="2016-11" db="EMBL/GenBank/DDBJ databases">
        <authorList>
            <person name="Varghese N."/>
            <person name="Submissions S."/>
        </authorList>
    </citation>
    <scope>NUCLEOTIDE SEQUENCE [LARGE SCALE GENOMIC DNA]</scope>
    <source>
        <strain evidence="4">DX253</strain>
    </source>
</reference>
<dbReference type="AlphaFoldDB" id="E7QTU7"/>
<evidence type="ECO:0000313" key="2">
    <source>
        <dbReference type="EMBL" id="SHK86120.1"/>
    </source>
</evidence>
<dbReference type="Pfam" id="PF04525">
    <property type="entry name" value="LOR"/>
    <property type="match status" value="1"/>
</dbReference>
<dbReference type="EMBL" id="FRAN01000003">
    <property type="protein sequence ID" value="SHK86120.1"/>
    <property type="molecule type" value="Genomic_DNA"/>
</dbReference>
<evidence type="ECO:0000313" key="1">
    <source>
        <dbReference type="EMBL" id="EFW92026.1"/>
    </source>
</evidence>
<dbReference type="InterPro" id="IPR007612">
    <property type="entry name" value="LOR"/>
</dbReference>
<dbReference type="RefSeq" id="WP_007979743.1">
    <property type="nucleotide sequence ID" value="NZ_AEMG01000009.1"/>
</dbReference>
<reference evidence="2" key="2">
    <citation type="submission" date="2016-11" db="EMBL/GenBank/DDBJ databases">
        <authorList>
            <person name="Jaros S."/>
            <person name="Januszkiewicz K."/>
            <person name="Wedrychowicz H."/>
        </authorList>
    </citation>
    <scope>NUCLEOTIDE SEQUENCE [LARGE SCALE GENOMIC DNA]</scope>
    <source>
        <strain evidence="2">DX253</strain>
    </source>
</reference>
<dbReference type="OrthoDB" id="178461at2157"/>
<dbReference type="Proteomes" id="UP000184203">
    <property type="component" value="Unassembled WGS sequence"/>
</dbReference>
<protein>
    <submittedName>
        <fullName evidence="1">Uncharacterized protein</fullName>
    </submittedName>
</protein>
<dbReference type="eggNOG" id="arCOG04693">
    <property type="taxonomic scope" value="Archaea"/>
</dbReference>